<dbReference type="Pfam" id="PF13417">
    <property type="entry name" value="GST_N_3"/>
    <property type="match status" value="1"/>
</dbReference>
<evidence type="ECO:0000313" key="4">
    <source>
        <dbReference type="Proteomes" id="UP000028702"/>
    </source>
</evidence>
<dbReference type="InterPro" id="IPR004045">
    <property type="entry name" value="Glutathione_S-Trfase_N"/>
</dbReference>
<dbReference type="Pfam" id="PF13410">
    <property type="entry name" value="GST_C_2"/>
    <property type="match status" value="1"/>
</dbReference>
<organism evidence="3 4">
    <name type="scientific">Tepidicaulis marinus</name>
    <dbReference type="NCBI Taxonomy" id="1333998"/>
    <lineage>
        <taxon>Bacteria</taxon>
        <taxon>Pseudomonadati</taxon>
        <taxon>Pseudomonadota</taxon>
        <taxon>Alphaproteobacteria</taxon>
        <taxon>Hyphomicrobiales</taxon>
        <taxon>Parvibaculaceae</taxon>
        <taxon>Tepidicaulis</taxon>
    </lineage>
</organism>
<gene>
    <name evidence="3" type="ORF">M2A_1984</name>
</gene>
<dbReference type="InterPro" id="IPR010987">
    <property type="entry name" value="Glutathione-S-Trfase_C-like"/>
</dbReference>
<dbReference type="InterPro" id="IPR036249">
    <property type="entry name" value="Thioredoxin-like_sf"/>
</dbReference>
<dbReference type="STRING" id="1333998.M2A_1984"/>
<dbReference type="SUPFAM" id="SSF52833">
    <property type="entry name" value="Thioredoxin-like"/>
    <property type="match status" value="1"/>
</dbReference>
<name>A0A081BBR7_9HYPH</name>
<reference evidence="3 4" key="1">
    <citation type="submission" date="2014-07" db="EMBL/GenBank/DDBJ databases">
        <title>Tepidicaulis marinum gen. nov., sp. nov., a novel marine bacterium denitrifying nitrate to nitrous oxide strictly under microaerobic conditions.</title>
        <authorList>
            <person name="Takeuchi M."/>
            <person name="Yamagishi T."/>
            <person name="Kamagata Y."/>
            <person name="Oshima K."/>
            <person name="Hattori M."/>
            <person name="Katayama T."/>
            <person name="Hanada S."/>
            <person name="Tamaki H."/>
            <person name="Marumo K."/>
            <person name="Maeda H."/>
            <person name="Nedachi M."/>
            <person name="Iwasaki W."/>
            <person name="Suwa Y."/>
            <person name="Sakata S."/>
        </authorList>
    </citation>
    <scope>NUCLEOTIDE SEQUENCE [LARGE SCALE GENOMIC DNA]</scope>
    <source>
        <strain evidence="3 4">MA2</strain>
    </source>
</reference>
<dbReference type="InterPro" id="IPR036282">
    <property type="entry name" value="Glutathione-S-Trfase_C_sf"/>
</dbReference>
<evidence type="ECO:0000259" key="1">
    <source>
        <dbReference type="PROSITE" id="PS50404"/>
    </source>
</evidence>
<dbReference type="eggNOG" id="COG0625">
    <property type="taxonomic scope" value="Bacteria"/>
</dbReference>
<dbReference type="RefSeq" id="WP_045446558.1">
    <property type="nucleotide sequence ID" value="NZ_BBIO01000009.1"/>
</dbReference>
<dbReference type="SUPFAM" id="SSF47616">
    <property type="entry name" value="GST C-terminal domain-like"/>
    <property type="match status" value="1"/>
</dbReference>
<feature type="domain" description="GST C-terminal" evidence="2">
    <location>
        <begin position="88"/>
        <end position="233"/>
    </location>
</feature>
<sequence>MSGKENEILFHQYDVSPFSEKVRTVFGIKKLTWHAVEEPVIMPKPELTALTGGYRKIPVMQIGADIYCDTQIIIRELERRYPEPPLFTGADKGLAWAVSMWADRVLFQNTVAVIFGNVGQAIDESFIKDREALTGRPFDVNAMKAAAPLMSEQLRAGLGWLEDQLDDGRKFLMGAAPGLADAACHYNLAFMRWLYPDGLKVLDALPRTAAWEERVRAIGHGDRQEMGRAEALAIAKAATSTAKEKADPHEPNGLKPGDKVSVMADDYGRDPITGVLVASDAQSVAIKREAPEVGEVVVHFPRAGFFIVKA</sequence>
<dbReference type="PROSITE" id="PS50404">
    <property type="entry name" value="GST_NTER"/>
    <property type="match status" value="1"/>
</dbReference>
<keyword evidence="4" id="KW-1185">Reference proteome</keyword>
<proteinExistence type="predicted"/>
<feature type="domain" description="GST N-terminal" evidence="1">
    <location>
        <begin position="6"/>
        <end position="85"/>
    </location>
</feature>
<accession>A0A081BBR7</accession>
<dbReference type="CDD" id="cd00570">
    <property type="entry name" value="GST_N_family"/>
    <property type="match status" value="1"/>
</dbReference>
<dbReference type="Gene3D" id="3.40.30.110">
    <property type="match status" value="2"/>
</dbReference>
<comment type="caution">
    <text evidence="3">The sequence shown here is derived from an EMBL/GenBank/DDBJ whole genome shotgun (WGS) entry which is preliminary data.</text>
</comment>
<dbReference type="Proteomes" id="UP000028702">
    <property type="component" value="Unassembled WGS sequence"/>
</dbReference>
<dbReference type="EMBL" id="BBIO01000009">
    <property type="protein sequence ID" value="GAK45485.1"/>
    <property type="molecule type" value="Genomic_DNA"/>
</dbReference>
<evidence type="ECO:0000313" key="3">
    <source>
        <dbReference type="EMBL" id="GAK45485.1"/>
    </source>
</evidence>
<dbReference type="AlphaFoldDB" id="A0A081BBR7"/>
<evidence type="ECO:0000259" key="2">
    <source>
        <dbReference type="PROSITE" id="PS50405"/>
    </source>
</evidence>
<protein>
    <submittedName>
        <fullName evidence="3">Conserved protein</fullName>
    </submittedName>
</protein>
<dbReference type="PROSITE" id="PS50405">
    <property type="entry name" value="GST_CTER"/>
    <property type="match status" value="1"/>
</dbReference>